<dbReference type="STRING" id="5722.A2E064"/>
<reference evidence="3" key="1">
    <citation type="submission" date="2006-10" db="EMBL/GenBank/DDBJ databases">
        <authorList>
            <person name="Amadeo P."/>
            <person name="Zhao Q."/>
            <person name="Wortman J."/>
            <person name="Fraser-Liggett C."/>
            <person name="Carlton J."/>
        </authorList>
    </citation>
    <scope>NUCLEOTIDE SEQUENCE</scope>
    <source>
        <strain evidence="3">G3</strain>
    </source>
</reference>
<evidence type="ECO:0000259" key="2">
    <source>
        <dbReference type="Pfam" id="PF12157"/>
    </source>
</evidence>
<protein>
    <recommendedName>
        <fullName evidence="2">Transcription initiation factor TFIID subunit 1 histone acetyltransferase domain-containing protein</fullName>
    </recommendedName>
</protein>
<feature type="domain" description="Transcription initiation factor TFIID subunit 1 histone acetyltransferase" evidence="2">
    <location>
        <begin position="240"/>
        <end position="366"/>
    </location>
</feature>
<dbReference type="VEuPathDB" id="TrichDB:TVAG_491210"/>
<name>A2E064_TRIV3</name>
<sequence>MKSKKTKKPRRKKSLDSSDFAPIVATDTQDSSTENDLLVDLQVPRYAIFRRVINKKIEPDQSTLPSIPHKKSNIQEEEKKFSVYQFNHKKSDYMITPDSKLIEPLHEKNYIHTNGVEHDLFFNQSTLGKLLSPQATQSFLEEKLEYSLTGSALSLRKGRIDVEIKKATRGLFESILKPSETEEDNPFYVRDAPIKGPTMTSYPAPTFPNFPQTNLFNFEISQFEYQKLLNPHPFFSVDYTFHRRVKLCPEKQSSKNFGKYILKNEDLKLDSGEFVLVEYIDDDPVIQPIVGMCSTLTVLTSDSNITSHKFDQRIPLMNIVSESQQPFLGNIPKSDPVICLLNQVAISAVYPHDMSHNMTDFILCISGNSCTLHRLPKLVYASTPSECRVIIKNTTYHSKVLDPFLTKRGVNPIELCKARSIYKAKKRLVDMGIDRSALPSSFSENNLKSLIKDFPIEMRTLIMHYISIFKHTPWYISHLTARARLGMLKAASEISFEEGKIAQVKEAMAQSFENRIAMISTSNTPLDQRNSIGLDLLDFSDGMDESSDSEDWETILKEDQIDEFREKTSNLEYKSFRSLVNWNELIKTRHEWREVMLTRNYYVEDGVAKCSFSFTRDSNEIKQAKALKKSTKNSFI</sequence>
<gene>
    <name evidence="3" type="ORF">TVAG_491210</name>
</gene>
<feature type="region of interest" description="Disordered" evidence="1">
    <location>
        <begin position="1"/>
        <end position="27"/>
    </location>
</feature>
<organism evidence="3 4">
    <name type="scientific">Trichomonas vaginalis (strain ATCC PRA-98 / G3)</name>
    <dbReference type="NCBI Taxonomy" id="412133"/>
    <lineage>
        <taxon>Eukaryota</taxon>
        <taxon>Metamonada</taxon>
        <taxon>Parabasalia</taxon>
        <taxon>Trichomonadida</taxon>
        <taxon>Trichomonadidae</taxon>
        <taxon>Trichomonas</taxon>
    </lineage>
</organism>
<dbReference type="Pfam" id="PF12157">
    <property type="entry name" value="DUF3591"/>
    <property type="match status" value="1"/>
</dbReference>
<dbReference type="InParanoid" id="A2E064"/>
<reference evidence="3" key="2">
    <citation type="journal article" date="2007" name="Science">
        <title>Draft genome sequence of the sexually transmitted pathogen Trichomonas vaginalis.</title>
        <authorList>
            <person name="Carlton J.M."/>
            <person name="Hirt R.P."/>
            <person name="Silva J.C."/>
            <person name="Delcher A.L."/>
            <person name="Schatz M."/>
            <person name="Zhao Q."/>
            <person name="Wortman J.R."/>
            <person name="Bidwell S.L."/>
            <person name="Alsmark U.C.M."/>
            <person name="Besteiro S."/>
            <person name="Sicheritz-Ponten T."/>
            <person name="Noel C.J."/>
            <person name="Dacks J.B."/>
            <person name="Foster P.G."/>
            <person name="Simillion C."/>
            <person name="Van de Peer Y."/>
            <person name="Miranda-Saavedra D."/>
            <person name="Barton G.J."/>
            <person name="Westrop G.D."/>
            <person name="Mueller S."/>
            <person name="Dessi D."/>
            <person name="Fiori P.L."/>
            <person name="Ren Q."/>
            <person name="Paulsen I."/>
            <person name="Zhang H."/>
            <person name="Bastida-Corcuera F.D."/>
            <person name="Simoes-Barbosa A."/>
            <person name="Brown M.T."/>
            <person name="Hayes R.D."/>
            <person name="Mukherjee M."/>
            <person name="Okumura C.Y."/>
            <person name="Schneider R."/>
            <person name="Smith A.J."/>
            <person name="Vanacova S."/>
            <person name="Villalvazo M."/>
            <person name="Haas B.J."/>
            <person name="Pertea M."/>
            <person name="Feldblyum T.V."/>
            <person name="Utterback T.R."/>
            <person name="Shu C.L."/>
            <person name="Osoegawa K."/>
            <person name="de Jong P.J."/>
            <person name="Hrdy I."/>
            <person name="Horvathova L."/>
            <person name="Zubacova Z."/>
            <person name="Dolezal P."/>
            <person name="Malik S.B."/>
            <person name="Logsdon J.M. Jr."/>
            <person name="Henze K."/>
            <person name="Gupta A."/>
            <person name="Wang C.C."/>
            <person name="Dunne R.L."/>
            <person name="Upcroft J.A."/>
            <person name="Upcroft P."/>
            <person name="White O."/>
            <person name="Salzberg S.L."/>
            <person name="Tang P."/>
            <person name="Chiu C.-H."/>
            <person name="Lee Y.-S."/>
            <person name="Embley T.M."/>
            <person name="Coombs G.H."/>
            <person name="Mottram J.C."/>
            <person name="Tachezy J."/>
            <person name="Fraser-Liggett C.M."/>
            <person name="Johnson P.J."/>
        </authorList>
    </citation>
    <scope>NUCLEOTIDE SEQUENCE [LARGE SCALE GENOMIC DNA]</scope>
    <source>
        <strain evidence="3">G3</strain>
    </source>
</reference>
<dbReference type="KEGG" id="tva:4771970"/>
<evidence type="ECO:0000313" key="3">
    <source>
        <dbReference type="EMBL" id="EAY13983.1"/>
    </source>
</evidence>
<feature type="compositionally biased region" description="Basic residues" evidence="1">
    <location>
        <begin position="1"/>
        <end position="13"/>
    </location>
</feature>
<proteinExistence type="predicted"/>
<dbReference type="VEuPathDB" id="TrichDB:TVAGG3_0219430"/>
<keyword evidence="4" id="KW-1185">Reference proteome</keyword>
<dbReference type="InterPro" id="IPR022591">
    <property type="entry name" value="TAF1_HAT_dom"/>
</dbReference>
<dbReference type="Proteomes" id="UP000001542">
    <property type="component" value="Unassembled WGS sequence"/>
</dbReference>
<evidence type="ECO:0000256" key="1">
    <source>
        <dbReference type="SAM" id="MobiDB-lite"/>
    </source>
</evidence>
<dbReference type="EMBL" id="DS113277">
    <property type="protein sequence ID" value="EAY13983.1"/>
    <property type="molecule type" value="Genomic_DNA"/>
</dbReference>
<dbReference type="RefSeq" id="XP_001326206.1">
    <property type="nucleotide sequence ID" value="XM_001326171.1"/>
</dbReference>
<accession>A2E064</accession>
<evidence type="ECO:0000313" key="4">
    <source>
        <dbReference type="Proteomes" id="UP000001542"/>
    </source>
</evidence>
<dbReference type="AlphaFoldDB" id="A2E064"/>